<accession>A0A9N8P2N2</accession>
<protein>
    <recommendedName>
        <fullName evidence="3">Outer membrane protein beta-barrel domain-containing protein</fullName>
    </recommendedName>
</protein>
<gene>
    <name evidence="1" type="ORF">FLAPXU55_02938</name>
</gene>
<evidence type="ECO:0000313" key="1">
    <source>
        <dbReference type="EMBL" id="CAC9975229.1"/>
    </source>
</evidence>
<organism evidence="1 2">
    <name type="scientific">Flavobacterium panici</name>
    <dbReference type="NCBI Taxonomy" id="2654843"/>
    <lineage>
        <taxon>Bacteria</taxon>
        <taxon>Pseudomonadati</taxon>
        <taxon>Bacteroidota</taxon>
        <taxon>Flavobacteriia</taxon>
        <taxon>Flavobacteriales</taxon>
        <taxon>Flavobacteriaceae</taxon>
        <taxon>Flavobacterium</taxon>
    </lineage>
</organism>
<dbReference type="PROSITE" id="PS51257">
    <property type="entry name" value="PROKAR_LIPOPROTEIN"/>
    <property type="match status" value="1"/>
</dbReference>
<dbReference type="AlphaFoldDB" id="A0A9N8P2N2"/>
<comment type="caution">
    <text evidence="1">The sequence shown here is derived from an EMBL/GenBank/DDBJ whole genome shotgun (WGS) entry which is preliminary data.</text>
</comment>
<dbReference type="RefSeq" id="WP_180858645.1">
    <property type="nucleotide sequence ID" value="NZ_CAIJDE010000047.1"/>
</dbReference>
<keyword evidence="2" id="KW-1185">Reference proteome</keyword>
<sequence>MKYLLLLVTIVFCSCSPKIKTSVSEKHEKLNDTEKVVVFKTKSELPSKYSKIGTTKIGDTGFTTNCDLATVLEKAKIEARKSGANALLITEHLYPHSFGSSCHRITADLLRIENITDYTQPKIAKDSVTSIDNSRIVSNNTVRYNSINYRNSKSSNSNFLISANVGPSFRVASSPDGLNSAQKKYYKDLKSGLSYDVSAYYLKEGKAGFGLKYNAYKSSGTLNNQQIPLDNGTTVTGAFSDDITISFIGPSFILTEDENARVGEANLEIAIGYMSYQNKAAAIGVPFKITGSNLGAIGGMGYHFRITPHFLVGPQVSFAGGVLKKLKYKYADGSTETVKLEDEDIENLWRIDLAIGAKFRF</sequence>
<reference evidence="1 2" key="1">
    <citation type="submission" date="2020-06" db="EMBL/GenBank/DDBJ databases">
        <authorList>
            <person name="Criscuolo A."/>
        </authorList>
    </citation>
    <scope>NUCLEOTIDE SEQUENCE [LARGE SCALE GENOMIC DNA]</scope>
    <source>
        <strain evidence="1">PXU-55</strain>
    </source>
</reference>
<proteinExistence type="predicted"/>
<dbReference type="Proteomes" id="UP000533639">
    <property type="component" value="Unassembled WGS sequence"/>
</dbReference>
<evidence type="ECO:0008006" key="3">
    <source>
        <dbReference type="Google" id="ProtNLM"/>
    </source>
</evidence>
<evidence type="ECO:0000313" key="2">
    <source>
        <dbReference type="Proteomes" id="UP000533639"/>
    </source>
</evidence>
<dbReference type="EMBL" id="CAIJDE010000047">
    <property type="protein sequence ID" value="CAC9975229.1"/>
    <property type="molecule type" value="Genomic_DNA"/>
</dbReference>
<name>A0A9N8P2N2_9FLAO</name>